<feature type="transmembrane region" description="Helical" evidence="6">
    <location>
        <begin position="398"/>
        <end position="420"/>
    </location>
</feature>
<dbReference type="RefSeq" id="WP_143374888.1">
    <property type="nucleotide sequence ID" value="NZ_VJVZ01000014.1"/>
</dbReference>
<feature type="transmembrane region" description="Helical" evidence="6">
    <location>
        <begin position="340"/>
        <end position="361"/>
    </location>
</feature>
<keyword evidence="4 6" id="KW-1133">Transmembrane helix</keyword>
<proteinExistence type="predicted"/>
<evidence type="ECO:0000313" key="8">
    <source>
        <dbReference type="Proteomes" id="UP000320643"/>
    </source>
</evidence>
<sequence length="430" mass="47624">MIKKKIHRAIQSFNPLKQLMASGGLTFMFRIGGLGLNFLVIYIITHTYGDGVYGSYSLAFTLAQATGLLFALGFPNAIVSYLGLKSINHPFSQHMLKKGLKLLIPIALVPLVIYFFGSEFIAVHIFNDPAFTSYIAIAAITVPAMVLHEFVLYFFIGTGNFVKFNIFMFVVPNFILLALLFFIKNVPGHHTFLFYAISVYSVLAIELLFALKRHTKADIETVSLRQMVKFSSPMMFSGIMMYLLNWTDVFMLGAMTSSEELGHYNLAYKVASLGMLVIMSMNVVLAPRIAALFSEGNLHELHKTVKKTTHLIIVLTVPLVLGIILFSDFILTFFGKDFSGGHQALIIISVGFMLNAATGNVDQILNMTGNQKILQNLTIGGFVINVALNAALIPRYGINGSAMASLITNVLFNMVCVHYIKKKLGFYTFA</sequence>
<feature type="transmembrane region" description="Helical" evidence="6">
    <location>
        <begin position="56"/>
        <end position="82"/>
    </location>
</feature>
<dbReference type="AlphaFoldDB" id="A0A552UV90"/>
<dbReference type="InterPro" id="IPR002797">
    <property type="entry name" value="Polysacc_synth"/>
</dbReference>
<protein>
    <submittedName>
        <fullName evidence="7">Flippase</fullName>
    </submittedName>
</protein>
<feature type="transmembrane region" description="Helical" evidence="6">
    <location>
        <begin position="192"/>
        <end position="211"/>
    </location>
</feature>
<dbReference type="GO" id="GO:0005886">
    <property type="term" value="C:plasma membrane"/>
    <property type="evidence" value="ECO:0007669"/>
    <property type="project" value="UniProtKB-SubCell"/>
</dbReference>
<dbReference type="Proteomes" id="UP000320643">
    <property type="component" value="Unassembled WGS sequence"/>
</dbReference>
<gene>
    <name evidence="7" type="ORF">FMM05_18355</name>
</gene>
<dbReference type="CDD" id="cd13128">
    <property type="entry name" value="MATE_Wzx_like"/>
    <property type="match status" value="1"/>
</dbReference>
<name>A0A552UV90_9FLAO</name>
<comment type="subcellular location">
    <subcellularLocation>
        <location evidence="1">Cell membrane</location>
        <topology evidence="1">Multi-pass membrane protein</topology>
    </subcellularLocation>
</comment>
<evidence type="ECO:0000256" key="6">
    <source>
        <dbReference type="SAM" id="Phobius"/>
    </source>
</evidence>
<dbReference type="EMBL" id="VJVZ01000014">
    <property type="protein sequence ID" value="TRW22151.1"/>
    <property type="molecule type" value="Genomic_DNA"/>
</dbReference>
<evidence type="ECO:0000256" key="2">
    <source>
        <dbReference type="ARBA" id="ARBA00022475"/>
    </source>
</evidence>
<feature type="transmembrane region" description="Helical" evidence="6">
    <location>
        <begin position="102"/>
        <end position="125"/>
    </location>
</feature>
<dbReference type="InterPro" id="IPR050833">
    <property type="entry name" value="Poly_Biosynth_Transport"/>
</dbReference>
<keyword evidence="5 6" id="KW-0472">Membrane</keyword>
<comment type="caution">
    <text evidence="7">The sequence shown here is derived from an EMBL/GenBank/DDBJ whole genome shotgun (WGS) entry which is preliminary data.</text>
</comment>
<feature type="transmembrane region" description="Helical" evidence="6">
    <location>
        <begin position="166"/>
        <end position="186"/>
    </location>
</feature>
<reference evidence="7 8" key="1">
    <citation type="submission" date="2019-07" db="EMBL/GenBank/DDBJ databases">
        <title>Flavobacterium sp. nov., isolated from glacier ice.</title>
        <authorList>
            <person name="Liu Q."/>
            <person name="Xin Y.-H."/>
        </authorList>
    </citation>
    <scope>NUCLEOTIDE SEQUENCE [LARGE SCALE GENOMIC DNA]</scope>
    <source>
        <strain evidence="7 8">ZT4R6</strain>
    </source>
</reference>
<evidence type="ECO:0000256" key="3">
    <source>
        <dbReference type="ARBA" id="ARBA00022692"/>
    </source>
</evidence>
<evidence type="ECO:0000256" key="4">
    <source>
        <dbReference type="ARBA" id="ARBA00022989"/>
    </source>
</evidence>
<evidence type="ECO:0000256" key="5">
    <source>
        <dbReference type="ARBA" id="ARBA00023136"/>
    </source>
</evidence>
<keyword evidence="3 6" id="KW-0812">Transmembrane</keyword>
<feature type="transmembrane region" description="Helical" evidence="6">
    <location>
        <begin position="311"/>
        <end position="334"/>
    </location>
</feature>
<accession>A0A552UV90</accession>
<dbReference type="PANTHER" id="PTHR30250:SF11">
    <property type="entry name" value="O-ANTIGEN TRANSPORTER-RELATED"/>
    <property type="match status" value="1"/>
</dbReference>
<feature type="transmembrane region" description="Helical" evidence="6">
    <location>
        <begin position="21"/>
        <end position="44"/>
    </location>
</feature>
<keyword evidence="2" id="KW-1003">Cell membrane</keyword>
<keyword evidence="8" id="KW-1185">Reference proteome</keyword>
<evidence type="ECO:0000313" key="7">
    <source>
        <dbReference type="EMBL" id="TRW22151.1"/>
    </source>
</evidence>
<dbReference type="OrthoDB" id="824226at2"/>
<feature type="transmembrane region" description="Helical" evidence="6">
    <location>
        <begin position="232"/>
        <end position="254"/>
    </location>
</feature>
<feature type="transmembrane region" description="Helical" evidence="6">
    <location>
        <begin position="373"/>
        <end position="392"/>
    </location>
</feature>
<feature type="transmembrane region" description="Helical" evidence="6">
    <location>
        <begin position="266"/>
        <end position="290"/>
    </location>
</feature>
<dbReference type="Pfam" id="PF01943">
    <property type="entry name" value="Polysacc_synt"/>
    <property type="match status" value="1"/>
</dbReference>
<evidence type="ECO:0000256" key="1">
    <source>
        <dbReference type="ARBA" id="ARBA00004651"/>
    </source>
</evidence>
<feature type="transmembrane region" description="Helical" evidence="6">
    <location>
        <begin position="131"/>
        <end position="154"/>
    </location>
</feature>
<organism evidence="7 8">
    <name type="scientific">Flavobacterium zepuense</name>
    <dbReference type="NCBI Taxonomy" id="2593302"/>
    <lineage>
        <taxon>Bacteria</taxon>
        <taxon>Pseudomonadati</taxon>
        <taxon>Bacteroidota</taxon>
        <taxon>Flavobacteriia</taxon>
        <taxon>Flavobacteriales</taxon>
        <taxon>Flavobacteriaceae</taxon>
        <taxon>Flavobacterium</taxon>
    </lineage>
</organism>
<dbReference type="PANTHER" id="PTHR30250">
    <property type="entry name" value="PST FAMILY PREDICTED COLANIC ACID TRANSPORTER"/>
    <property type="match status" value="1"/>
</dbReference>